<reference evidence="5" key="1">
    <citation type="journal article" date="2021" name="Nat. Commun.">
        <title>Genomic analyses provide insights into spinach domestication and the genetic basis of agronomic traits.</title>
        <authorList>
            <person name="Cai X."/>
            <person name="Sun X."/>
            <person name="Xu C."/>
            <person name="Sun H."/>
            <person name="Wang X."/>
            <person name="Ge C."/>
            <person name="Zhang Z."/>
            <person name="Wang Q."/>
            <person name="Fei Z."/>
            <person name="Jiao C."/>
            <person name="Wang Q."/>
        </authorList>
    </citation>
    <scope>NUCLEOTIDE SEQUENCE [LARGE SCALE GENOMIC DNA]</scope>
    <source>
        <strain evidence="5">cv. Varoflay</strain>
    </source>
</reference>
<gene>
    <name evidence="6" type="primary">LOC130461237</name>
</gene>
<dbReference type="InterPro" id="IPR000528">
    <property type="entry name" value="Plant_nsLTP"/>
</dbReference>
<dbReference type="PRINTS" id="PR00382">
    <property type="entry name" value="LIPIDTRNSFER"/>
</dbReference>
<keyword evidence="5" id="KW-1185">Reference proteome</keyword>
<dbReference type="Gene3D" id="1.10.110.10">
    <property type="entry name" value="Plant lipid-transfer and hydrophobic proteins"/>
    <property type="match status" value="1"/>
</dbReference>
<dbReference type="SMART" id="SM00499">
    <property type="entry name" value="AAI"/>
    <property type="match status" value="1"/>
</dbReference>
<evidence type="ECO:0000256" key="2">
    <source>
        <dbReference type="RuleBase" id="RU000628"/>
    </source>
</evidence>
<feature type="chain" id="PRO_5047121485" description="Non-specific lipid-transfer protein" evidence="3">
    <location>
        <begin position="27"/>
        <end position="118"/>
    </location>
</feature>
<dbReference type="PROSITE" id="PS00597">
    <property type="entry name" value="PLANT_LTP"/>
    <property type="match status" value="1"/>
</dbReference>
<reference evidence="6" key="2">
    <citation type="submission" date="2025-08" db="UniProtKB">
        <authorList>
            <consortium name="RefSeq"/>
        </authorList>
    </citation>
    <scope>IDENTIFICATION</scope>
    <source>
        <tissue evidence="6">Leaf</tissue>
    </source>
</reference>
<dbReference type="CDD" id="cd01960">
    <property type="entry name" value="nsLTP1"/>
    <property type="match status" value="1"/>
</dbReference>
<dbReference type="Pfam" id="PF00234">
    <property type="entry name" value="Tryp_alpha_amyl"/>
    <property type="match status" value="1"/>
</dbReference>
<evidence type="ECO:0000256" key="3">
    <source>
        <dbReference type="SAM" id="SignalP"/>
    </source>
</evidence>
<keyword evidence="3" id="KW-0732">Signal</keyword>
<keyword evidence="2" id="KW-0813">Transport</keyword>
<sequence>MATSVVVKLGCALVMCIMVAAPLGEAGVSCGMVSSGLAPCISYLKGGDGPTQGCCDGIKALNQEAATPADKQTACTCLKSAANSISGIDYGKAAALPGKCSVNIPYAISPTTDCDAIH</sequence>
<dbReference type="PANTHER" id="PTHR33076">
    <property type="entry name" value="NON-SPECIFIC LIPID-TRANSFER PROTEIN 2-RELATED"/>
    <property type="match status" value="1"/>
</dbReference>
<evidence type="ECO:0000259" key="4">
    <source>
        <dbReference type="SMART" id="SM00499"/>
    </source>
</evidence>
<organism evidence="5 6">
    <name type="scientific">Spinacia oleracea</name>
    <name type="common">Spinach</name>
    <dbReference type="NCBI Taxonomy" id="3562"/>
    <lineage>
        <taxon>Eukaryota</taxon>
        <taxon>Viridiplantae</taxon>
        <taxon>Streptophyta</taxon>
        <taxon>Embryophyta</taxon>
        <taxon>Tracheophyta</taxon>
        <taxon>Spermatophyta</taxon>
        <taxon>Magnoliopsida</taxon>
        <taxon>eudicotyledons</taxon>
        <taxon>Gunneridae</taxon>
        <taxon>Pentapetalae</taxon>
        <taxon>Caryophyllales</taxon>
        <taxon>Chenopodiaceae</taxon>
        <taxon>Chenopodioideae</taxon>
        <taxon>Anserineae</taxon>
        <taxon>Spinacia</taxon>
    </lineage>
</organism>
<name>A0ABM3QPD3_SPIOL</name>
<accession>A0ABM3QPD3</accession>
<comment type="function">
    <text evidence="2">Plant non-specific lipid-transfer proteins transfer phospholipids as well as galactolipids across membranes. May play a role in wax or cutin deposition in the cell walls of expanding epidermal cells and certain secretory tissues.</text>
</comment>
<evidence type="ECO:0000313" key="5">
    <source>
        <dbReference type="Proteomes" id="UP000813463"/>
    </source>
</evidence>
<dbReference type="InterPro" id="IPR016140">
    <property type="entry name" value="Bifunc_inhib/LTP/seed_store"/>
</dbReference>
<dbReference type="InterPro" id="IPR036312">
    <property type="entry name" value="Bifun_inhib/LTP/seed_sf"/>
</dbReference>
<dbReference type="Proteomes" id="UP000813463">
    <property type="component" value="Chromosome 5"/>
</dbReference>
<keyword evidence="2" id="KW-0446">Lipid-binding</keyword>
<evidence type="ECO:0000313" key="6">
    <source>
        <dbReference type="RefSeq" id="XP_056685220.1"/>
    </source>
</evidence>
<dbReference type="RefSeq" id="XP_056685220.1">
    <property type="nucleotide sequence ID" value="XM_056829242.1"/>
</dbReference>
<evidence type="ECO:0000256" key="1">
    <source>
        <dbReference type="ARBA" id="ARBA00009748"/>
    </source>
</evidence>
<comment type="similarity">
    <text evidence="1 2">Belongs to the plant LTP family.</text>
</comment>
<proteinExistence type="inferred from homology"/>
<feature type="domain" description="Bifunctional inhibitor/plant lipid transfer protein/seed storage helical" evidence="4">
    <location>
        <begin position="30"/>
        <end position="114"/>
    </location>
</feature>
<dbReference type="GeneID" id="130461237"/>
<protein>
    <recommendedName>
        <fullName evidence="2">Non-specific lipid-transfer protein</fullName>
    </recommendedName>
</protein>
<dbReference type="SUPFAM" id="SSF47699">
    <property type="entry name" value="Bifunctional inhibitor/lipid-transfer protein/seed storage 2S albumin"/>
    <property type="match status" value="1"/>
</dbReference>
<feature type="signal peptide" evidence="3">
    <location>
        <begin position="1"/>
        <end position="26"/>
    </location>
</feature>